<accession>A0A143DBV5</accession>
<sequence length="101" mass="11580">MIRHVVLFSAKDPAYLPAIKEGLEILAGIPGAHNFEVCYNTKRDTLSREMDVVVYCEFDSLEDLDAYKQHPLYEESIRRVRPLRDQRVAADFESTYATCPA</sequence>
<dbReference type="KEGG" id="hjo:AY555_01155"/>
<name>A0A143DBV5_9PROT</name>
<organism evidence="1 2">
    <name type="scientific">Haematospirillum jordaniae</name>
    <dbReference type="NCBI Taxonomy" id="1549855"/>
    <lineage>
        <taxon>Bacteria</taxon>
        <taxon>Pseudomonadati</taxon>
        <taxon>Pseudomonadota</taxon>
        <taxon>Alphaproteobacteria</taxon>
        <taxon>Rhodospirillales</taxon>
        <taxon>Novispirillaceae</taxon>
        <taxon>Haematospirillum</taxon>
    </lineage>
</organism>
<dbReference type="SUPFAM" id="SSF54909">
    <property type="entry name" value="Dimeric alpha+beta barrel"/>
    <property type="match status" value="1"/>
</dbReference>
<dbReference type="STRING" id="1549855.AY555_01155"/>
<dbReference type="Pfam" id="PF07876">
    <property type="entry name" value="Dabb"/>
    <property type="match status" value="1"/>
</dbReference>
<dbReference type="PROSITE" id="PS51502">
    <property type="entry name" value="S_R_A_B_BARREL"/>
    <property type="match status" value="1"/>
</dbReference>
<keyword evidence="2" id="KW-1185">Reference proteome</keyword>
<protein>
    <submittedName>
        <fullName evidence="1">Stress responsive protein</fullName>
    </submittedName>
</protein>
<evidence type="ECO:0000313" key="2">
    <source>
        <dbReference type="Proteomes" id="UP000076066"/>
    </source>
</evidence>
<dbReference type="SMART" id="SM00886">
    <property type="entry name" value="Dabb"/>
    <property type="match status" value="1"/>
</dbReference>
<reference evidence="1 2" key="1">
    <citation type="submission" date="2016-02" db="EMBL/GenBank/DDBJ databases">
        <title>Complete Genome of H5569, the type strain of the newly described species Haematospirillium jordaniae.</title>
        <authorList>
            <person name="Nicholson A.C."/>
            <person name="Humrighouse B.W."/>
            <person name="Loparov V."/>
            <person name="McQuiston J.R."/>
        </authorList>
    </citation>
    <scope>NUCLEOTIDE SEQUENCE [LARGE SCALE GENOMIC DNA]</scope>
    <source>
        <strain evidence="1 2">H5569</strain>
    </source>
</reference>
<dbReference type="InterPro" id="IPR011008">
    <property type="entry name" value="Dimeric_a/b-barrel"/>
</dbReference>
<proteinExistence type="predicted"/>
<dbReference type="EMBL" id="CP014525">
    <property type="protein sequence ID" value="AMW34010.1"/>
    <property type="molecule type" value="Genomic_DNA"/>
</dbReference>
<dbReference type="InterPro" id="IPR013097">
    <property type="entry name" value="Dabb"/>
</dbReference>
<dbReference type="OrthoDB" id="9813140at2"/>
<evidence type="ECO:0000313" key="1">
    <source>
        <dbReference type="EMBL" id="AMW34010.1"/>
    </source>
</evidence>
<dbReference type="AlphaFoldDB" id="A0A143DBV5"/>
<dbReference type="GeneID" id="53315765"/>
<dbReference type="Proteomes" id="UP000076066">
    <property type="component" value="Chromosome"/>
</dbReference>
<gene>
    <name evidence="1" type="ORF">AY555_01155</name>
</gene>
<dbReference type="Gene3D" id="3.30.70.100">
    <property type="match status" value="1"/>
</dbReference>
<dbReference type="RefSeq" id="WP_066132320.1">
    <property type="nucleotide sequence ID" value="NZ_CP014525.1"/>
</dbReference>